<accession>A0A9C7PQS5</accession>
<reference evidence="1" key="2">
    <citation type="submission" date="2022-01" db="EMBL/GenBank/DDBJ databases">
        <authorList>
            <person name="Hirooka S."/>
            <person name="Miyagishima S.Y."/>
        </authorList>
    </citation>
    <scope>NUCLEOTIDE SEQUENCE</scope>
    <source>
        <strain evidence="1">NBRC 102759</strain>
    </source>
</reference>
<dbReference type="InterPro" id="IPR053733">
    <property type="entry name" value="Heme_Transport_Util_sf"/>
</dbReference>
<dbReference type="InterPro" id="IPR010413">
    <property type="entry name" value="HutX-like"/>
</dbReference>
<evidence type="ECO:0000313" key="1">
    <source>
        <dbReference type="EMBL" id="GJQ08297.1"/>
    </source>
</evidence>
<dbReference type="Pfam" id="PF06228">
    <property type="entry name" value="ChuX_HutX"/>
    <property type="match status" value="1"/>
</dbReference>
<dbReference type="SUPFAM" id="SSF144064">
    <property type="entry name" value="Heme iron utilization protein-like"/>
    <property type="match status" value="1"/>
</dbReference>
<dbReference type="Proteomes" id="UP001061958">
    <property type="component" value="Unassembled WGS sequence"/>
</dbReference>
<dbReference type="EMBL" id="BQMJ01000001">
    <property type="protein sequence ID" value="GJQ08297.1"/>
    <property type="molecule type" value="Genomic_DNA"/>
</dbReference>
<organism evidence="1 2">
    <name type="scientific">Galdieria partita</name>
    <dbReference type="NCBI Taxonomy" id="83374"/>
    <lineage>
        <taxon>Eukaryota</taxon>
        <taxon>Rhodophyta</taxon>
        <taxon>Bangiophyceae</taxon>
        <taxon>Galdieriales</taxon>
        <taxon>Galdieriaceae</taxon>
        <taxon>Galdieria</taxon>
    </lineage>
</organism>
<dbReference type="Gene3D" id="3.40.1570.10">
    <property type="entry name" value="HemS/ChuS/ChuX like domains"/>
    <property type="match status" value="1"/>
</dbReference>
<evidence type="ECO:0000313" key="2">
    <source>
        <dbReference type="Proteomes" id="UP001061958"/>
    </source>
</evidence>
<gene>
    <name evidence="1" type="ORF">GpartN1_g88.t1</name>
</gene>
<proteinExistence type="predicted"/>
<dbReference type="AlphaFoldDB" id="A0A9C7PQS5"/>
<dbReference type="OrthoDB" id="3083at2759"/>
<name>A0A9C7PQS5_9RHOD</name>
<sequence>MQSFLFSHPSTCLCHPILTSYIESKTRRLLLRNCAHSKSAKLWMTSVNTQKTYPSDGEHSFLQVKQLLERTKKLGKLRVIVTNEASVMESICTTEKLFYAQGPNHLMYANLIDSSLNLDLHIKLEALGAVRFEQGVSRTASKDPTYIIRWLGKDYTTVVLSMFLQWDREPSDISPERIAEWKQLKEEYCQNNLTYNFQ</sequence>
<comment type="caution">
    <text evidence="1">The sequence shown here is derived from an EMBL/GenBank/DDBJ whole genome shotgun (WGS) entry which is preliminary data.</text>
</comment>
<reference evidence="1" key="1">
    <citation type="journal article" date="2022" name="Proc. Natl. Acad. Sci. U.S.A.">
        <title>Life cycle and functional genomics of the unicellular red alga Galdieria for elucidating algal and plant evolution and industrial use.</title>
        <authorList>
            <person name="Hirooka S."/>
            <person name="Itabashi T."/>
            <person name="Ichinose T.M."/>
            <person name="Onuma R."/>
            <person name="Fujiwara T."/>
            <person name="Yamashita S."/>
            <person name="Jong L.W."/>
            <person name="Tomita R."/>
            <person name="Iwane A.H."/>
            <person name="Miyagishima S.Y."/>
        </authorList>
    </citation>
    <scope>NUCLEOTIDE SEQUENCE</scope>
    <source>
        <strain evidence="1">NBRC 102759</strain>
    </source>
</reference>
<protein>
    <submittedName>
        <fullName evidence="1">Uncharacterized protein</fullName>
    </submittedName>
</protein>
<keyword evidence="2" id="KW-1185">Reference proteome</keyword>